<dbReference type="GO" id="GO:0005739">
    <property type="term" value="C:mitochondrion"/>
    <property type="evidence" value="ECO:0007669"/>
    <property type="project" value="TreeGrafter"/>
</dbReference>
<dbReference type="SUPFAM" id="SSF89360">
    <property type="entry name" value="HesB-like domain"/>
    <property type="match status" value="1"/>
</dbReference>
<dbReference type="Gene3D" id="2.60.300.12">
    <property type="entry name" value="HesB-like domain"/>
    <property type="match status" value="1"/>
</dbReference>
<dbReference type="InterPro" id="IPR050322">
    <property type="entry name" value="Fe-S_cluster_asmbl/transfer"/>
</dbReference>
<dbReference type="STRING" id="42155.A0A0R3R685"/>
<evidence type="ECO:0000313" key="3">
    <source>
        <dbReference type="WBParaSite" id="BTMF_0001552901-mRNA-1"/>
    </source>
</evidence>
<proteinExistence type="predicted"/>
<reference evidence="3" key="1">
    <citation type="submission" date="2017-02" db="UniProtKB">
        <authorList>
            <consortium name="WormBaseParasite"/>
        </authorList>
    </citation>
    <scope>IDENTIFICATION</scope>
</reference>
<reference evidence="1 2" key="2">
    <citation type="submission" date="2018-11" db="EMBL/GenBank/DDBJ databases">
        <authorList>
            <consortium name="Pathogen Informatics"/>
        </authorList>
    </citation>
    <scope>NUCLEOTIDE SEQUENCE [LARGE SCALE GENOMIC DNA]</scope>
</reference>
<dbReference type="GO" id="GO:0016226">
    <property type="term" value="P:iron-sulfur cluster assembly"/>
    <property type="evidence" value="ECO:0007669"/>
    <property type="project" value="TreeGrafter"/>
</dbReference>
<dbReference type="AlphaFoldDB" id="A0A0R3R685"/>
<dbReference type="EMBL" id="UZAG01020195">
    <property type="protein sequence ID" value="VDO46073.1"/>
    <property type="molecule type" value="Genomic_DNA"/>
</dbReference>
<gene>
    <name evidence="1" type="ORF">BTMF_LOCUS13522</name>
</gene>
<evidence type="ECO:0000313" key="2">
    <source>
        <dbReference type="Proteomes" id="UP000280834"/>
    </source>
</evidence>
<dbReference type="InterPro" id="IPR035903">
    <property type="entry name" value="HesB-like_dom_sf"/>
</dbReference>
<accession>A0A0R3R685</accession>
<protein>
    <submittedName>
        <fullName evidence="3">Fe-S_biosyn domain-containing protein</fullName>
    </submittedName>
</protein>
<evidence type="ECO:0000313" key="1">
    <source>
        <dbReference type="EMBL" id="VDO46073.1"/>
    </source>
</evidence>
<dbReference type="GO" id="GO:0051537">
    <property type="term" value="F:2 iron, 2 sulfur cluster binding"/>
    <property type="evidence" value="ECO:0007669"/>
    <property type="project" value="TreeGrafter"/>
</dbReference>
<dbReference type="PANTHER" id="PTHR10072">
    <property type="entry name" value="IRON-SULFUR CLUSTER ASSEMBLY PROTEIN"/>
    <property type="match status" value="1"/>
</dbReference>
<keyword evidence="2" id="KW-1185">Reference proteome</keyword>
<name>A0A0R3R685_9BILA</name>
<sequence>MESVIKESCSDGQKVKVSIDPKSIMFILGSEMDYGLEKFSSGFVFKNLNEKGKYGCGERLRIV</sequence>
<dbReference type="WBParaSite" id="BTMF_0001552901-mRNA-1">
    <property type="protein sequence ID" value="BTMF_0001552901-mRNA-1"/>
    <property type="gene ID" value="BTMF_0001552901"/>
</dbReference>
<organism evidence="3">
    <name type="scientific">Brugia timori</name>
    <dbReference type="NCBI Taxonomy" id="42155"/>
    <lineage>
        <taxon>Eukaryota</taxon>
        <taxon>Metazoa</taxon>
        <taxon>Ecdysozoa</taxon>
        <taxon>Nematoda</taxon>
        <taxon>Chromadorea</taxon>
        <taxon>Rhabditida</taxon>
        <taxon>Spirurina</taxon>
        <taxon>Spiruromorpha</taxon>
        <taxon>Filarioidea</taxon>
        <taxon>Onchocercidae</taxon>
        <taxon>Brugia</taxon>
    </lineage>
</organism>
<dbReference type="Proteomes" id="UP000280834">
    <property type="component" value="Unassembled WGS sequence"/>
</dbReference>
<dbReference type="PANTHER" id="PTHR10072:SF41">
    <property type="entry name" value="IRON-SULFUR CLUSTER ASSEMBLY 1 HOMOLOG, MITOCHONDRIAL"/>
    <property type="match status" value="1"/>
</dbReference>